<protein>
    <recommendedName>
        <fullName evidence="3">DUF1963 domain-containing protein</fullName>
    </recommendedName>
</protein>
<evidence type="ECO:0000313" key="1">
    <source>
        <dbReference type="EMBL" id="AIQ13839.1"/>
    </source>
</evidence>
<evidence type="ECO:0008006" key="3">
    <source>
        <dbReference type="Google" id="ProtNLM"/>
    </source>
</evidence>
<reference evidence="1 2" key="1">
    <citation type="submission" date="2014-08" db="EMBL/GenBank/DDBJ databases">
        <title>Comparative genomics of the Paenibacillus odorifer group.</title>
        <authorList>
            <person name="den Bakker H.C."/>
            <person name="Tsai Y.-C."/>
            <person name="Martin N."/>
            <person name="Korlach J."/>
            <person name="Wiedmann M."/>
        </authorList>
    </citation>
    <scope>NUCLEOTIDE SEQUENCE [LARGE SCALE GENOMIC DNA]</scope>
    <source>
        <strain evidence="1 2">DSM 1735</strain>
    </source>
</reference>
<dbReference type="EMBL" id="CP009288">
    <property type="protein sequence ID" value="AIQ13839.1"/>
    <property type="molecule type" value="Genomic_DNA"/>
</dbReference>
<dbReference type="KEGG" id="pdu:PDUR_19420"/>
<dbReference type="Proteomes" id="UP000029409">
    <property type="component" value="Chromosome"/>
</dbReference>
<gene>
    <name evidence="1" type="ORF">PDUR_19420</name>
</gene>
<proteinExistence type="predicted"/>
<evidence type="ECO:0000313" key="2">
    <source>
        <dbReference type="Proteomes" id="UP000029409"/>
    </source>
</evidence>
<keyword evidence="2" id="KW-1185">Reference proteome</keyword>
<organism evidence="1 2">
    <name type="scientific">Paenibacillus durus</name>
    <name type="common">Paenibacillus azotofixans</name>
    <dbReference type="NCBI Taxonomy" id="44251"/>
    <lineage>
        <taxon>Bacteria</taxon>
        <taxon>Bacillati</taxon>
        <taxon>Bacillota</taxon>
        <taxon>Bacilli</taxon>
        <taxon>Bacillales</taxon>
        <taxon>Paenibacillaceae</taxon>
        <taxon>Paenibacillus</taxon>
    </lineage>
</organism>
<dbReference type="STRING" id="44251.PDUR_19420"/>
<sequence length="187" mass="21785">MPIETCTSWIGGRAPLFFDDKVELVNKNGNKHYFYLSLVNPFQHDRMICIFIPNDFKEYLEKNIYPNCSIQVFDHPIKAESTKDIFTHPRLKKHSITGGEIINDKKSIKQSFLIKIGGTPRLIQDEDYYFSKLTEDSFAFMFQVDEDGYPRNFVKGNLLFGFGALYKFTQIMDNEIQNPIAGFWQLS</sequence>
<accession>A0A089IY11</accession>
<name>A0A089IY11_PAEDU</name>
<dbReference type="AlphaFoldDB" id="A0A089IY11"/>
<dbReference type="eggNOG" id="ENOG50308PP">
    <property type="taxonomic scope" value="Bacteria"/>
</dbReference>